<dbReference type="AlphaFoldDB" id="A0A1R1PV89"/>
<evidence type="ECO:0000313" key="3">
    <source>
        <dbReference type="Proteomes" id="UP000188320"/>
    </source>
</evidence>
<accession>A0A1R1PV89</accession>
<evidence type="ECO:0000256" key="1">
    <source>
        <dbReference type="SAM" id="MobiDB-lite"/>
    </source>
</evidence>
<feature type="region of interest" description="Disordered" evidence="1">
    <location>
        <begin position="341"/>
        <end position="360"/>
    </location>
</feature>
<gene>
    <name evidence="2" type="ORF">AX774_g1566</name>
</gene>
<evidence type="ECO:0000313" key="2">
    <source>
        <dbReference type="EMBL" id="OMH84895.1"/>
    </source>
</evidence>
<dbReference type="Proteomes" id="UP000188320">
    <property type="component" value="Unassembled WGS sequence"/>
</dbReference>
<name>A0A1R1PV89_ZANCU</name>
<proteinExistence type="predicted"/>
<reference evidence="3" key="1">
    <citation type="submission" date="2017-01" db="EMBL/GenBank/DDBJ databases">
        <authorList>
            <person name="Wang Y."/>
            <person name="White M."/>
            <person name="Kvist S."/>
            <person name="Moncalvo J.-M."/>
        </authorList>
    </citation>
    <scope>NUCLEOTIDE SEQUENCE [LARGE SCALE GENOMIC DNA]</scope>
    <source>
        <strain evidence="3">COL-18-3</strain>
    </source>
</reference>
<protein>
    <submittedName>
        <fullName evidence="2">Uncharacterized protein</fullName>
    </submittedName>
</protein>
<organism evidence="2 3">
    <name type="scientific">Zancudomyces culisetae</name>
    <name type="common">Gut fungus</name>
    <name type="synonym">Smittium culisetae</name>
    <dbReference type="NCBI Taxonomy" id="1213189"/>
    <lineage>
        <taxon>Eukaryota</taxon>
        <taxon>Fungi</taxon>
        <taxon>Fungi incertae sedis</taxon>
        <taxon>Zoopagomycota</taxon>
        <taxon>Kickxellomycotina</taxon>
        <taxon>Harpellomycetes</taxon>
        <taxon>Harpellales</taxon>
        <taxon>Legeriomycetaceae</taxon>
        <taxon>Zancudomyces</taxon>
    </lineage>
</organism>
<comment type="caution">
    <text evidence="2">The sequence shown here is derived from an EMBL/GenBank/DDBJ whole genome shotgun (WGS) entry which is preliminary data.</text>
</comment>
<sequence>MDINRVKTKLSYIPEGKRPTEYIEGMGLGLKELLKNVIGIEEIAELYEQVIRSRSQEIDNVTGRVDYVVEFMNYFQEQLQLLEYECQEIKLTPDSKRKFNAINKMYRDVKLFQGMIEVFGDDCEAAVEDNGISYSDIRVDELINGENDDNFERLVVKPRDIVRNGYESKWIQCEEFTPKMRQLLEVLEEYVNEEKSKEDESIKAKGMTKEKYEKYIAGLFETFGMEIISVMNVTLEKNKSRNETRKRESDKDVKIPWEMVFCAIVMLDSKDISINELESIVLKGIGEEGKDKEKRVLEKGQEKECVIEKLCEFVGEMEKKGIKEFYEQYKMIREFVELQGGKENAARDKNEKWSKRSCGV</sequence>
<dbReference type="EMBL" id="LSSK01000133">
    <property type="protein sequence ID" value="OMH84895.1"/>
    <property type="molecule type" value="Genomic_DNA"/>
</dbReference>
<feature type="compositionally biased region" description="Basic and acidic residues" evidence="1">
    <location>
        <begin position="344"/>
        <end position="354"/>
    </location>
</feature>
<keyword evidence="3" id="KW-1185">Reference proteome</keyword>